<proteinExistence type="predicted"/>
<name>A0A1B7MDW7_9AGAM</name>
<dbReference type="EMBL" id="KV449932">
    <property type="protein sequence ID" value="OAX30785.1"/>
    <property type="molecule type" value="Genomic_DNA"/>
</dbReference>
<sequence>MSILPPCLILNRKFRGNIVSQDTKAVDHTIDYAAGNVLAKRRRLVIVTWDPKHLFWKSYGRSHVEPIVPREDLYNYFYLDVPTQMSKTHET</sequence>
<dbReference type="InParanoid" id="A0A1B7MDW7"/>
<dbReference type="Proteomes" id="UP000092154">
    <property type="component" value="Unassembled WGS sequence"/>
</dbReference>
<keyword evidence="2" id="KW-1185">Reference proteome</keyword>
<accession>A0A1B7MDW7</accession>
<gene>
    <name evidence="1" type="ORF">K503DRAFT_870878</name>
</gene>
<dbReference type="OrthoDB" id="10556477at2759"/>
<evidence type="ECO:0000313" key="1">
    <source>
        <dbReference type="EMBL" id="OAX30785.1"/>
    </source>
</evidence>
<dbReference type="AlphaFoldDB" id="A0A1B7MDW7"/>
<protein>
    <submittedName>
        <fullName evidence="1">Uncharacterized protein</fullName>
    </submittedName>
</protein>
<reference evidence="1 2" key="1">
    <citation type="submission" date="2016-06" db="EMBL/GenBank/DDBJ databases">
        <title>Comparative genomics of the ectomycorrhizal sister species Rhizopogon vinicolor and Rhizopogon vesiculosus (Basidiomycota: Boletales) reveals a divergence of the mating type B locus.</title>
        <authorList>
            <consortium name="DOE Joint Genome Institute"/>
            <person name="Mujic A.B."/>
            <person name="Kuo A."/>
            <person name="Tritt A."/>
            <person name="Lipzen A."/>
            <person name="Chen C."/>
            <person name="Johnson J."/>
            <person name="Sharma A."/>
            <person name="Barry K."/>
            <person name="Grigoriev I.V."/>
            <person name="Spatafora J.W."/>
        </authorList>
    </citation>
    <scope>NUCLEOTIDE SEQUENCE [LARGE SCALE GENOMIC DNA]</scope>
    <source>
        <strain evidence="1 2">AM-OR11-026</strain>
    </source>
</reference>
<evidence type="ECO:0000313" key="2">
    <source>
        <dbReference type="Proteomes" id="UP000092154"/>
    </source>
</evidence>
<organism evidence="1 2">
    <name type="scientific">Rhizopogon vinicolor AM-OR11-026</name>
    <dbReference type="NCBI Taxonomy" id="1314800"/>
    <lineage>
        <taxon>Eukaryota</taxon>
        <taxon>Fungi</taxon>
        <taxon>Dikarya</taxon>
        <taxon>Basidiomycota</taxon>
        <taxon>Agaricomycotina</taxon>
        <taxon>Agaricomycetes</taxon>
        <taxon>Agaricomycetidae</taxon>
        <taxon>Boletales</taxon>
        <taxon>Suillineae</taxon>
        <taxon>Rhizopogonaceae</taxon>
        <taxon>Rhizopogon</taxon>
    </lineage>
</organism>